<feature type="region of interest" description="Disordered" evidence="1">
    <location>
        <begin position="246"/>
        <end position="268"/>
    </location>
</feature>
<evidence type="ECO:0000313" key="3">
    <source>
        <dbReference type="Proteomes" id="UP001432322"/>
    </source>
</evidence>
<name>A0AAV5WAB4_9BILA</name>
<evidence type="ECO:0000256" key="1">
    <source>
        <dbReference type="SAM" id="MobiDB-lite"/>
    </source>
</evidence>
<feature type="compositionally biased region" description="Low complexity" evidence="1">
    <location>
        <begin position="305"/>
        <end position="320"/>
    </location>
</feature>
<accession>A0AAV5WAB4</accession>
<protein>
    <submittedName>
        <fullName evidence="2">Uncharacterized protein</fullName>
    </submittedName>
</protein>
<sequence>WATPSPQFRSEGPYHKKRKLINRKKIQKQHKAASKADIDNEEVDKNVNMIDSDIHTFDGEAQTAISATTSSVQPRKPIVNRKKILRAKLREQPALIDNDDISSVKGYSPYPGITHKPLRGSTRGLQKQKALSFGITGKRHRAIHDGQKGQSLISSHKKLFRNYRKKKLRRPYVVKTTHHQAAHMDINDDTVRALDWMMNSLGASDLLEPARIQSKYTHTRVNTNARAEIAKSSLARGGRRGHVIDSVAIGEPLERQKTRPPPVHRPAKILPTLKKPVNRVSKIHDSDLLFSTEEEGDSRPKYVRKPAPAAKKPHHPTTTPLSAYPPDLRASPPVQRAITPILETQPSN</sequence>
<gene>
    <name evidence="2" type="ORF">PFISCL1PPCAC_18066</name>
</gene>
<feature type="compositionally biased region" description="Basic residues" evidence="1">
    <location>
        <begin position="15"/>
        <end position="33"/>
    </location>
</feature>
<reference evidence="2" key="1">
    <citation type="submission" date="2023-10" db="EMBL/GenBank/DDBJ databases">
        <title>Genome assembly of Pristionchus species.</title>
        <authorList>
            <person name="Yoshida K."/>
            <person name="Sommer R.J."/>
        </authorList>
    </citation>
    <scope>NUCLEOTIDE SEQUENCE</scope>
    <source>
        <strain evidence="2">RS5133</strain>
    </source>
</reference>
<keyword evidence="3" id="KW-1185">Reference proteome</keyword>
<dbReference type="Proteomes" id="UP001432322">
    <property type="component" value="Unassembled WGS sequence"/>
</dbReference>
<feature type="region of interest" description="Disordered" evidence="1">
    <location>
        <begin position="291"/>
        <end position="348"/>
    </location>
</feature>
<feature type="non-terminal residue" evidence="2">
    <location>
        <position position="348"/>
    </location>
</feature>
<dbReference type="AlphaFoldDB" id="A0AAV5WAB4"/>
<proteinExistence type="predicted"/>
<feature type="non-terminal residue" evidence="2">
    <location>
        <position position="1"/>
    </location>
</feature>
<comment type="caution">
    <text evidence="2">The sequence shown here is derived from an EMBL/GenBank/DDBJ whole genome shotgun (WGS) entry which is preliminary data.</text>
</comment>
<dbReference type="EMBL" id="BTSY01000005">
    <property type="protein sequence ID" value="GMT26769.1"/>
    <property type="molecule type" value="Genomic_DNA"/>
</dbReference>
<organism evidence="2 3">
    <name type="scientific">Pristionchus fissidentatus</name>
    <dbReference type="NCBI Taxonomy" id="1538716"/>
    <lineage>
        <taxon>Eukaryota</taxon>
        <taxon>Metazoa</taxon>
        <taxon>Ecdysozoa</taxon>
        <taxon>Nematoda</taxon>
        <taxon>Chromadorea</taxon>
        <taxon>Rhabditida</taxon>
        <taxon>Rhabditina</taxon>
        <taxon>Diplogasteromorpha</taxon>
        <taxon>Diplogasteroidea</taxon>
        <taxon>Neodiplogasteridae</taxon>
        <taxon>Pristionchus</taxon>
    </lineage>
</organism>
<feature type="region of interest" description="Disordered" evidence="1">
    <location>
        <begin position="1"/>
        <end position="40"/>
    </location>
</feature>
<evidence type="ECO:0000313" key="2">
    <source>
        <dbReference type="EMBL" id="GMT26769.1"/>
    </source>
</evidence>